<dbReference type="Pfam" id="PF12672">
    <property type="entry name" value="DUF3793"/>
    <property type="match status" value="1"/>
</dbReference>
<dbReference type="AlphaFoldDB" id="A0A173U3Z4"/>
<dbReference type="InterPro" id="IPR024523">
    <property type="entry name" value="DUF3793"/>
</dbReference>
<accession>A0A173U3Z4</accession>
<keyword evidence="4" id="KW-1185">Reference proteome</keyword>
<dbReference type="Proteomes" id="UP000078383">
    <property type="component" value="Unassembled WGS sequence"/>
</dbReference>
<evidence type="ECO:0000313" key="2">
    <source>
        <dbReference type="EMBL" id="VUX08104.1"/>
    </source>
</evidence>
<sequence>MPTEVLSYYLKNKDRKVRLGFQVILQCAPFLKGLKVSGLISMENESYSELEEMFSGMEINFYKLSCSEGKCLVLFYRPKELEEYMNQPKLRELIGQYGYKESNIEEMLAHLSERICECTAQGIGFPHEIGAFLGYPTADVQSFIEKEGRDFIMTGYWKVYSNPEKARMIFHEYDRAKVCAVNEYLDGKNIREIALNQRKWRNL</sequence>
<reference evidence="1 3" key="1">
    <citation type="submission" date="2015-09" db="EMBL/GenBank/DDBJ databases">
        <authorList>
            <consortium name="Pathogen Informatics"/>
        </authorList>
    </citation>
    <scope>NUCLEOTIDE SEQUENCE [LARGE SCALE GENOMIC DNA]</scope>
    <source>
        <strain evidence="1 3">2789STDY5834889</strain>
    </source>
</reference>
<gene>
    <name evidence="1" type="ORF">ERS852502_00482</name>
    <name evidence="2" type="ORF">RTSSTS7063_01431</name>
</gene>
<evidence type="ECO:0000313" key="4">
    <source>
        <dbReference type="Proteomes" id="UP000363661"/>
    </source>
</evidence>
<organism evidence="1 3">
    <name type="scientific">[Ruminococcus] torques</name>
    <dbReference type="NCBI Taxonomy" id="33039"/>
    <lineage>
        <taxon>Bacteria</taxon>
        <taxon>Bacillati</taxon>
        <taxon>Bacillota</taxon>
        <taxon>Clostridia</taxon>
        <taxon>Lachnospirales</taxon>
        <taxon>Lachnospiraceae</taxon>
        <taxon>Mediterraneibacter</taxon>
    </lineage>
</organism>
<protein>
    <submittedName>
        <fullName evidence="1">Protein of uncharacterized function (DUF3793)</fullName>
    </submittedName>
</protein>
<dbReference type="OrthoDB" id="5393676at2"/>
<name>A0A173U3Z4_9FIRM</name>
<proteinExistence type="predicted"/>
<dbReference type="EMBL" id="CABHNA010000053">
    <property type="protein sequence ID" value="VUX08104.1"/>
    <property type="molecule type" value="Genomic_DNA"/>
</dbReference>
<dbReference type="RefSeq" id="WP_015527879.1">
    <property type="nucleotide sequence ID" value="NZ_CABHNA010000053.1"/>
</dbReference>
<dbReference type="Proteomes" id="UP000363661">
    <property type="component" value="Unassembled WGS sequence"/>
</dbReference>
<reference evidence="2 4" key="2">
    <citation type="submission" date="2019-07" db="EMBL/GenBank/DDBJ databases">
        <authorList>
            <person name="Hibberd C M."/>
            <person name="Gehrig L. J."/>
            <person name="Chang H.-W."/>
            <person name="Venkatesh S."/>
        </authorList>
    </citation>
    <scope>NUCLEOTIDE SEQUENCE [LARGE SCALE GENOMIC DNA]</scope>
    <source>
        <strain evidence="2">Ruminococcus_torques_SSTS_Bg7063</strain>
    </source>
</reference>
<dbReference type="EMBL" id="CZBX01000002">
    <property type="protein sequence ID" value="CUQ82390.1"/>
    <property type="molecule type" value="Genomic_DNA"/>
</dbReference>
<evidence type="ECO:0000313" key="1">
    <source>
        <dbReference type="EMBL" id="CUQ82390.1"/>
    </source>
</evidence>
<evidence type="ECO:0000313" key="3">
    <source>
        <dbReference type="Proteomes" id="UP000078383"/>
    </source>
</evidence>